<dbReference type="EMBL" id="GBRH01189539">
    <property type="protein sequence ID" value="JAE08357.1"/>
    <property type="molecule type" value="Transcribed_RNA"/>
</dbReference>
<reference evidence="1" key="2">
    <citation type="journal article" date="2015" name="Data Brief">
        <title>Shoot transcriptome of the giant reed, Arundo donax.</title>
        <authorList>
            <person name="Barrero R.A."/>
            <person name="Guerrero F.D."/>
            <person name="Moolhuijzen P."/>
            <person name="Goolsby J.A."/>
            <person name="Tidwell J."/>
            <person name="Bellgard S.E."/>
            <person name="Bellgard M.I."/>
        </authorList>
    </citation>
    <scope>NUCLEOTIDE SEQUENCE</scope>
    <source>
        <tissue evidence="1">Shoot tissue taken approximately 20 cm above the soil surface</tissue>
    </source>
</reference>
<dbReference type="AlphaFoldDB" id="A0A0A9F7M0"/>
<protein>
    <submittedName>
        <fullName evidence="1">Uncharacterized protein</fullName>
    </submittedName>
</protein>
<organism evidence="1">
    <name type="scientific">Arundo donax</name>
    <name type="common">Giant reed</name>
    <name type="synonym">Donax arundinaceus</name>
    <dbReference type="NCBI Taxonomy" id="35708"/>
    <lineage>
        <taxon>Eukaryota</taxon>
        <taxon>Viridiplantae</taxon>
        <taxon>Streptophyta</taxon>
        <taxon>Embryophyta</taxon>
        <taxon>Tracheophyta</taxon>
        <taxon>Spermatophyta</taxon>
        <taxon>Magnoliopsida</taxon>
        <taxon>Liliopsida</taxon>
        <taxon>Poales</taxon>
        <taxon>Poaceae</taxon>
        <taxon>PACMAD clade</taxon>
        <taxon>Arundinoideae</taxon>
        <taxon>Arundineae</taxon>
        <taxon>Arundo</taxon>
    </lineage>
</organism>
<sequence>MRKQNILKTWQTLHLESCYFLSTCIQIFKLSIQVYNSTAITVEPWTLIQ</sequence>
<reference evidence="1" key="1">
    <citation type="submission" date="2014-09" db="EMBL/GenBank/DDBJ databases">
        <authorList>
            <person name="Magalhaes I.L.F."/>
            <person name="Oliveira U."/>
            <person name="Santos F.R."/>
            <person name="Vidigal T.H.D.A."/>
            <person name="Brescovit A.D."/>
            <person name="Santos A.J."/>
        </authorList>
    </citation>
    <scope>NUCLEOTIDE SEQUENCE</scope>
    <source>
        <tissue evidence="1">Shoot tissue taken approximately 20 cm above the soil surface</tissue>
    </source>
</reference>
<accession>A0A0A9F7M0</accession>
<proteinExistence type="predicted"/>
<evidence type="ECO:0000313" key="1">
    <source>
        <dbReference type="EMBL" id="JAE08357.1"/>
    </source>
</evidence>
<name>A0A0A9F7M0_ARUDO</name>